<dbReference type="AlphaFoldDB" id="A0A1H4CTC4"/>
<dbReference type="PIRSF" id="PIRSF036421">
    <property type="entry name" value="Tricorn_protease"/>
    <property type="match status" value="1"/>
</dbReference>
<dbReference type="InterPro" id="IPR012393">
    <property type="entry name" value="Tricorn_protease"/>
</dbReference>
<dbReference type="CDD" id="cd07562">
    <property type="entry name" value="Peptidase_S41_TRI"/>
    <property type="match status" value="1"/>
</dbReference>
<dbReference type="Gene3D" id="2.30.42.10">
    <property type="match status" value="1"/>
</dbReference>
<proteinExistence type="inferred from homology"/>
<dbReference type="GO" id="GO:0008236">
    <property type="term" value="F:serine-type peptidase activity"/>
    <property type="evidence" value="ECO:0007669"/>
    <property type="project" value="UniProtKB-UniRule"/>
</dbReference>
<feature type="chain" id="PRO_5011530323" description="Tricorn protease homolog" evidence="11">
    <location>
        <begin position="19"/>
        <end position="1096"/>
    </location>
</feature>
<dbReference type="InterPro" id="IPR005151">
    <property type="entry name" value="Tail-specific_protease"/>
</dbReference>
<feature type="active site" description="Charge relay system" evidence="8">
    <location>
        <position position="777"/>
    </location>
</feature>
<evidence type="ECO:0000256" key="11">
    <source>
        <dbReference type="SAM" id="SignalP"/>
    </source>
</evidence>
<comment type="similarity">
    <text evidence="2 7">Belongs to the peptidase S41B family.</text>
</comment>
<reference evidence="13 14" key="1">
    <citation type="submission" date="2016-10" db="EMBL/GenBank/DDBJ databases">
        <authorList>
            <person name="de Groot N.N."/>
        </authorList>
    </citation>
    <scope>NUCLEOTIDE SEQUENCE [LARGE SCALE GENOMIC DNA]</scope>
    <source>
        <strain evidence="13 14">Vu-144</strain>
    </source>
</reference>
<accession>A0A1H4CTC4</accession>
<evidence type="ECO:0000313" key="13">
    <source>
        <dbReference type="EMBL" id="SEA63564.1"/>
    </source>
</evidence>
<dbReference type="Pfam" id="PF07676">
    <property type="entry name" value="PD40"/>
    <property type="match status" value="3"/>
</dbReference>
<dbReference type="SUPFAM" id="SSF50156">
    <property type="entry name" value="PDZ domain-like"/>
    <property type="match status" value="1"/>
</dbReference>
<dbReference type="Proteomes" id="UP000199041">
    <property type="component" value="Unassembled WGS sequence"/>
</dbReference>
<dbReference type="SUPFAM" id="SSF52096">
    <property type="entry name" value="ClpP/crotonase"/>
    <property type="match status" value="1"/>
</dbReference>
<evidence type="ECO:0000256" key="8">
    <source>
        <dbReference type="PIRSR" id="PIRSR036421-1"/>
    </source>
</evidence>
<keyword evidence="6 7" id="KW-0720">Serine protease</keyword>
<feature type="site" description="Transition state stabilizer; via amide nitrogen" evidence="9">
    <location>
        <position position="995"/>
    </location>
</feature>
<evidence type="ECO:0000256" key="10">
    <source>
        <dbReference type="SAM" id="MobiDB-lite"/>
    </source>
</evidence>
<dbReference type="InterPro" id="IPR029045">
    <property type="entry name" value="ClpP/crotonase-like_dom_sf"/>
</dbReference>
<dbReference type="InterPro" id="IPR011042">
    <property type="entry name" value="6-blade_b-propeller_TolB-like"/>
</dbReference>
<dbReference type="Gene3D" id="3.30.750.44">
    <property type="match status" value="1"/>
</dbReference>
<name>A0A1H4CTC4_9BACT</name>
<dbReference type="OrthoDB" id="9815657at2"/>
<keyword evidence="3 7" id="KW-0963">Cytoplasm</keyword>
<dbReference type="InterPro" id="IPR011659">
    <property type="entry name" value="WD40"/>
</dbReference>
<dbReference type="RefSeq" id="WP_091401298.1">
    <property type="nucleotide sequence ID" value="NZ_FNQY01000036.1"/>
</dbReference>
<dbReference type="Pfam" id="PF03572">
    <property type="entry name" value="Peptidase_S41"/>
    <property type="match status" value="1"/>
</dbReference>
<dbReference type="InterPro" id="IPR001478">
    <property type="entry name" value="PDZ"/>
</dbReference>
<comment type="subcellular location">
    <subcellularLocation>
        <location evidence="1 7">Cytoplasm</location>
    </subcellularLocation>
</comment>
<feature type="compositionally biased region" description="Basic and acidic residues" evidence="10">
    <location>
        <begin position="588"/>
        <end position="599"/>
    </location>
</feature>
<dbReference type="InterPro" id="IPR028204">
    <property type="entry name" value="Tricorn_C1"/>
</dbReference>
<dbReference type="Pfam" id="PF00595">
    <property type="entry name" value="PDZ"/>
    <property type="match status" value="1"/>
</dbReference>
<evidence type="ECO:0000256" key="7">
    <source>
        <dbReference type="PIRNR" id="PIRNR036421"/>
    </source>
</evidence>
<dbReference type="InterPro" id="IPR036034">
    <property type="entry name" value="PDZ_sf"/>
</dbReference>
<evidence type="ECO:0000259" key="12">
    <source>
        <dbReference type="PROSITE" id="PS50106"/>
    </source>
</evidence>
<evidence type="ECO:0000256" key="1">
    <source>
        <dbReference type="ARBA" id="ARBA00004496"/>
    </source>
</evidence>
<evidence type="ECO:0000256" key="9">
    <source>
        <dbReference type="PIRSR" id="PIRSR036421-3"/>
    </source>
</evidence>
<dbReference type="GO" id="GO:0005737">
    <property type="term" value="C:cytoplasm"/>
    <property type="evidence" value="ECO:0007669"/>
    <property type="project" value="UniProtKB-SubCell"/>
</dbReference>
<sequence length="1096" mass="122221">MKKLLLGICTLLTGALSAQITPLWLQNPAISPDGQTIAFGYKGTLYTVSAQGGTAIPLTLFDAHNMMPVWSHDGKQIAFASDRYGNFDVFVMPASGGTPKRLTMNSAGDYPYDFSPDNKKVLFKSARNAPAKSVRFSSSLFPMVYTVAVTGGRPLLVSAAGMSTAHYNAKGNEIVFEDIKGYESDQRKHATSAVTRDIWVMDIAKNTYRKISAFKGEDREPIFAADDNSIYYLSEKNGTQNVYQQTADLNAAPTLLTDFKDNPVRYLSRSTDNTLCFTWNGEIYTLRGGAKPNKVIINLSNDGDAGIAKEKKVNGNISEFALSPNGKEIAFVSRGEVFVTAVKDGETKRITNTAEQERMVQWAPDGRSLIYATERGDSWDIYKASIIRKEEPYFYASTVIKEEPLIATDKDEYQPKLSPDGKKIAYVEERNVLKVYTIATKKTVTLLPEGHNHSYSDGDWDFNWSPDSRWIITDDEMGYFASSNTALIAADGTGTITYPVNSGFGEYNAKWALGGKMLTWESSKLGRKSLASQGSQEVDVYGVFFDKEAYDQFILSKEDYALLKEKEAKPDTAKGEGHKVTTALTAHDPNKQKDSTAKDNKDSILKLDFTDLEQRQVRLTINSSSISDYALSNDGSKLYYLTAFEKGFDLWVTEPRSHDTKILAKLSGSPSNLEMSKDGKNLFMSSNGGLIQVDVESGKVTPISIDGNMMLDATAERRYIFEHAWRQVKKKLYAPDMNGVNWDGYKKVYERFLPHINNNYDFALLLSEMLGELDVSHTGGRYYPNHTNQDETASLGLLYDETYMGKGLKITEVIAGGPIDRTKSNIKAGDILLQINHQPITDSIDWAVLLNHEAGKNVLLTLMGPDKKTWEEKIRPISLGKEADLMYKRWTKIMENMVDKLSGGKIGYVHVQGMNDGSFRETFDQVMGKNREKQALIVDTRFNGGGWLHDDLVTFLSGKNYLRFAPQGNLLKGGEPLNKWQKPSCVLMSESNYSDAYIFPYAYQELKIGKLIGMPVAGTGTAVWWERQIDPTLIFGIPMVATIGKENRPTERLQIEPDIKVPLSYEDFLKGQDDQLEAAVKEMLKEAAANGQRQLP</sequence>
<dbReference type="PANTHER" id="PTHR43253">
    <property type="entry name" value="TRICORN PROTEASE HOMOLOG 2-RELATED"/>
    <property type="match status" value="1"/>
</dbReference>
<feature type="active site" description="Nucleophile" evidence="8">
    <location>
        <position position="994"/>
    </location>
</feature>
<evidence type="ECO:0000256" key="4">
    <source>
        <dbReference type="ARBA" id="ARBA00022670"/>
    </source>
</evidence>
<dbReference type="SMART" id="SM00245">
    <property type="entry name" value="TSPc"/>
    <property type="match status" value="1"/>
</dbReference>
<dbReference type="EMBL" id="FNQY01000036">
    <property type="protein sequence ID" value="SEA63564.1"/>
    <property type="molecule type" value="Genomic_DNA"/>
</dbReference>
<keyword evidence="5 7" id="KW-0378">Hydrolase</keyword>
<protein>
    <recommendedName>
        <fullName evidence="7">Tricorn protease homolog</fullName>
        <ecNumber evidence="7">3.4.21.-</ecNumber>
    </recommendedName>
</protein>
<evidence type="ECO:0000256" key="2">
    <source>
        <dbReference type="ARBA" id="ARBA00008524"/>
    </source>
</evidence>
<feature type="signal peptide" evidence="11">
    <location>
        <begin position="1"/>
        <end position="18"/>
    </location>
</feature>
<dbReference type="GO" id="GO:0006508">
    <property type="term" value="P:proteolysis"/>
    <property type="evidence" value="ECO:0007669"/>
    <property type="project" value="UniProtKB-UniRule"/>
</dbReference>
<dbReference type="PROSITE" id="PS50106">
    <property type="entry name" value="PDZ"/>
    <property type="match status" value="1"/>
</dbReference>
<comment type="function">
    <text evidence="7">Degrades oligopeptides.</text>
</comment>
<keyword evidence="14" id="KW-1185">Reference proteome</keyword>
<dbReference type="SUPFAM" id="SSF82171">
    <property type="entry name" value="DPP6 N-terminal domain-like"/>
    <property type="match status" value="2"/>
</dbReference>
<dbReference type="EC" id="3.4.21.-" evidence="7"/>
<gene>
    <name evidence="13" type="ORF">SAMN05192529_13614</name>
</gene>
<dbReference type="PANTHER" id="PTHR43253:SF1">
    <property type="entry name" value="TRICORN PROTEASE HOMOLOG 2-RELATED"/>
    <property type="match status" value="1"/>
</dbReference>
<feature type="active site" description="Charge relay system" evidence="8">
    <location>
        <position position="1051"/>
    </location>
</feature>
<organism evidence="13 14">
    <name type="scientific">Arachidicoccus rhizosphaerae</name>
    <dbReference type="NCBI Taxonomy" id="551991"/>
    <lineage>
        <taxon>Bacteria</taxon>
        <taxon>Pseudomonadati</taxon>
        <taxon>Bacteroidota</taxon>
        <taxon>Chitinophagia</taxon>
        <taxon>Chitinophagales</taxon>
        <taxon>Chitinophagaceae</taxon>
        <taxon>Arachidicoccus</taxon>
    </lineage>
</organism>
<dbReference type="Gene3D" id="3.90.226.10">
    <property type="entry name" value="2-enoyl-CoA Hydratase, Chain A, domain 1"/>
    <property type="match status" value="1"/>
</dbReference>
<evidence type="ECO:0000256" key="3">
    <source>
        <dbReference type="ARBA" id="ARBA00022490"/>
    </source>
</evidence>
<keyword evidence="4 7" id="KW-0645">Protease</keyword>
<dbReference type="Gene3D" id="2.120.10.30">
    <property type="entry name" value="TolB, C-terminal domain"/>
    <property type="match status" value="1"/>
</dbReference>
<dbReference type="STRING" id="551991.SAMN05192529_13614"/>
<dbReference type="Pfam" id="PF14684">
    <property type="entry name" value="Tricorn_C1"/>
    <property type="match status" value="1"/>
</dbReference>
<feature type="domain" description="PDZ" evidence="12">
    <location>
        <begin position="807"/>
        <end position="866"/>
    </location>
</feature>
<evidence type="ECO:0000256" key="6">
    <source>
        <dbReference type="ARBA" id="ARBA00022825"/>
    </source>
</evidence>
<dbReference type="Pfam" id="PF26549">
    <property type="entry name" value="Tricorn_N"/>
    <property type="match status" value="1"/>
</dbReference>
<feature type="region of interest" description="Disordered" evidence="10">
    <location>
        <begin position="571"/>
        <end position="599"/>
    </location>
</feature>
<evidence type="ECO:0000256" key="5">
    <source>
        <dbReference type="ARBA" id="ARBA00022801"/>
    </source>
</evidence>
<keyword evidence="11" id="KW-0732">Signal</keyword>
<dbReference type="SMART" id="SM00228">
    <property type="entry name" value="PDZ"/>
    <property type="match status" value="1"/>
</dbReference>
<evidence type="ECO:0000313" key="14">
    <source>
        <dbReference type="Proteomes" id="UP000199041"/>
    </source>
</evidence>
<dbReference type="Gene3D" id="2.120.10.60">
    <property type="entry name" value="Tricorn protease N-terminal domain"/>
    <property type="match status" value="1"/>
</dbReference>